<dbReference type="InterPro" id="IPR011489">
    <property type="entry name" value="EMI_domain"/>
</dbReference>
<evidence type="ECO:0000256" key="4">
    <source>
        <dbReference type="SAM" id="SignalP"/>
    </source>
</evidence>
<feature type="domain" description="EMI" evidence="6">
    <location>
        <begin position="39"/>
        <end position="120"/>
    </location>
</feature>
<dbReference type="FunFam" id="2.10.25.10:FF:001129">
    <property type="entry name" value="Predicted protein"/>
    <property type="match status" value="1"/>
</dbReference>
<dbReference type="Proteomes" id="UP000824782">
    <property type="component" value="Unassembled WGS sequence"/>
</dbReference>
<evidence type="ECO:0000313" key="7">
    <source>
        <dbReference type="EMBL" id="KAG8568564.1"/>
    </source>
</evidence>
<gene>
    <name evidence="7" type="ORF">GDO81_014065</name>
</gene>
<dbReference type="EMBL" id="WNYA01000006">
    <property type="protein sequence ID" value="KAG8568564.1"/>
    <property type="molecule type" value="Genomic_DNA"/>
</dbReference>
<sequence length="159" mass="17872">MATKWLPALLPLHMLGLLLMFDTAERCLATDGTRLQSYMPNVCPERELTIVAHKQPVVEAYSRMVKVWKQGCAGQMWCVGYERRTAYYTSYRQVYSREYQTVNKCCPGWSQLNGETGCQHSACNSGVCFNGGNCVEGSSQRCICPAGFQGPRCQYGRCQ</sequence>
<dbReference type="InterPro" id="IPR000742">
    <property type="entry name" value="EGF"/>
</dbReference>
<feature type="domain" description="EGF-like" evidence="5">
    <location>
        <begin position="119"/>
        <end position="154"/>
    </location>
</feature>
<evidence type="ECO:0000256" key="1">
    <source>
        <dbReference type="ARBA" id="ARBA00022729"/>
    </source>
</evidence>
<dbReference type="SUPFAM" id="SSF57196">
    <property type="entry name" value="EGF/Laminin"/>
    <property type="match status" value="1"/>
</dbReference>
<dbReference type="PROSITE" id="PS00022">
    <property type="entry name" value="EGF_1"/>
    <property type="match status" value="1"/>
</dbReference>
<evidence type="ECO:0000259" key="6">
    <source>
        <dbReference type="PROSITE" id="PS51041"/>
    </source>
</evidence>
<evidence type="ECO:0000256" key="3">
    <source>
        <dbReference type="PROSITE-ProRule" id="PRU00076"/>
    </source>
</evidence>
<comment type="caution">
    <text evidence="7">The sequence shown here is derived from an EMBL/GenBank/DDBJ whole genome shotgun (WGS) entry which is preliminary data.</text>
</comment>
<evidence type="ECO:0000259" key="5">
    <source>
        <dbReference type="PROSITE" id="PS50026"/>
    </source>
</evidence>
<dbReference type="Gene3D" id="2.10.25.10">
    <property type="entry name" value="Laminin"/>
    <property type="match status" value="1"/>
</dbReference>
<dbReference type="PROSITE" id="PS50026">
    <property type="entry name" value="EGF_3"/>
    <property type="match status" value="1"/>
</dbReference>
<dbReference type="Pfam" id="PF07546">
    <property type="entry name" value="EMI"/>
    <property type="match status" value="1"/>
</dbReference>
<dbReference type="PROSITE" id="PS51041">
    <property type="entry name" value="EMI"/>
    <property type="match status" value="1"/>
</dbReference>
<keyword evidence="1 4" id="KW-0732">Signal</keyword>
<feature type="signal peptide" evidence="4">
    <location>
        <begin position="1"/>
        <end position="29"/>
    </location>
</feature>
<evidence type="ECO:0008006" key="9">
    <source>
        <dbReference type="Google" id="ProtNLM"/>
    </source>
</evidence>
<accession>A0AAV7B7Q2</accession>
<dbReference type="SMART" id="SM00181">
    <property type="entry name" value="EGF"/>
    <property type="match status" value="1"/>
</dbReference>
<feature type="chain" id="PRO_5043563439" description="Multiple epidermal growth factor-like domains protein 6" evidence="4">
    <location>
        <begin position="30"/>
        <end position="159"/>
    </location>
</feature>
<organism evidence="7 8">
    <name type="scientific">Engystomops pustulosus</name>
    <name type="common">Tungara frog</name>
    <name type="synonym">Physalaemus pustulosus</name>
    <dbReference type="NCBI Taxonomy" id="76066"/>
    <lineage>
        <taxon>Eukaryota</taxon>
        <taxon>Metazoa</taxon>
        <taxon>Chordata</taxon>
        <taxon>Craniata</taxon>
        <taxon>Vertebrata</taxon>
        <taxon>Euteleostomi</taxon>
        <taxon>Amphibia</taxon>
        <taxon>Batrachia</taxon>
        <taxon>Anura</taxon>
        <taxon>Neobatrachia</taxon>
        <taxon>Hyloidea</taxon>
        <taxon>Leptodactylidae</taxon>
        <taxon>Leiuperinae</taxon>
        <taxon>Engystomops</taxon>
    </lineage>
</organism>
<keyword evidence="3" id="KW-0245">EGF-like domain</keyword>
<feature type="disulfide bond" evidence="3">
    <location>
        <begin position="144"/>
        <end position="153"/>
    </location>
</feature>
<name>A0AAV7B7Q2_ENGPU</name>
<evidence type="ECO:0000256" key="2">
    <source>
        <dbReference type="ARBA" id="ARBA00023157"/>
    </source>
</evidence>
<comment type="caution">
    <text evidence="3">Lacks conserved residue(s) required for the propagation of feature annotation.</text>
</comment>
<keyword evidence="2 3" id="KW-1015">Disulfide bond</keyword>
<proteinExistence type="predicted"/>
<reference evidence="7" key="1">
    <citation type="thesis" date="2020" institute="ProQuest LLC" country="789 East Eisenhower Parkway, Ann Arbor, MI, USA">
        <title>Comparative Genomics and Chromosome Evolution.</title>
        <authorList>
            <person name="Mudd A.B."/>
        </authorList>
    </citation>
    <scope>NUCLEOTIDE SEQUENCE</scope>
    <source>
        <strain evidence="7">237g6f4</strain>
        <tissue evidence="7">Blood</tissue>
    </source>
</reference>
<dbReference type="PROSITE" id="PS01186">
    <property type="entry name" value="EGF_2"/>
    <property type="match status" value="1"/>
</dbReference>
<dbReference type="AlphaFoldDB" id="A0AAV7B7Q2"/>
<keyword evidence="8" id="KW-1185">Reference proteome</keyword>
<evidence type="ECO:0000313" key="8">
    <source>
        <dbReference type="Proteomes" id="UP000824782"/>
    </source>
</evidence>
<protein>
    <recommendedName>
        <fullName evidence="9">Multiple epidermal growth factor-like domains protein 6</fullName>
    </recommendedName>
</protein>